<organism evidence="1 2">
    <name type="scientific">Fodinicola feengrottensis</name>
    <dbReference type="NCBI Taxonomy" id="435914"/>
    <lineage>
        <taxon>Bacteria</taxon>
        <taxon>Bacillati</taxon>
        <taxon>Actinomycetota</taxon>
        <taxon>Actinomycetes</taxon>
        <taxon>Mycobacteriales</taxon>
        <taxon>Fodinicola</taxon>
    </lineage>
</organism>
<dbReference type="Proteomes" id="UP001500618">
    <property type="component" value="Unassembled WGS sequence"/>
</dbReference>
<comment type="caution">
    <text evidence="1">The sequence shown here is derived from an EMBL/GenBank/DDBJ whole genome shotgun (WGS) entry which is preliminary data.</text>
</comment>
<sequence>MGLDYKKPTKSSEGSYFNAKEHDGSLVVFTNIQEPHTDTSGNFGPKQAVVADFADLTKDGEIQKGVVVKGAILNGLLDEDGGKFSDTVAGRIKVIKFAKFGTTGGVLNDTDDGDDAKISAWAKVQGL</sequence>
<keyword evidence="2" id="KW-1185">Reference proteome</keyword>
<reference evidence="1 2" key="1">
    <citation type="journal article" date="2019" name="Int. J. Syst. Evol. Microbiol.">
        <title>The Global Catalogue of Microorganisms (GCM) 10K type strain sequencing project: providing services to taxonomists for standard genome sequencing and annotation.</title>
        <authorList>
            <consortium name="The Broad Institute Genomics Platform"/>
            <consortium name="The Broad Institute Genome Sequencing Center for Infectious Disease"/>
            <person name="Wu L."/>
            <person name="Ma J."/>
        </authorList>
    </citation>
    <scope>NUCLEOTIDE SEQUENCE [LARGE SCALE GENOMIC DNA]</scope>
    <source>
        <strain evidence="1 2">JCM 14718</strain>
    </source>
</reference>
<accession>A0ABN2IAC3</accession>
<dbReference type="EMBL" id="BAAANY010000023">
    <property type="protein sequence ID" value="GAA1701282.1"/>
    <property type="molecule type" value="Genomic_DNA"/>
</dbReference>
<dbReference type="RefSeq" id="WP_344313545.1">
    <property type="nucleotide sequence ID" value="NZ_BAAANY010000023.1"/>
</dbReference>
<proteinExistence type="predicted"/>
<evidence type="ECO:0000313" key="2">
    <source>
        <dbReference type="Proteomes" id="UP001500618"/>
    </source>
</evidence>
<gene>
    <name evidence="1" type="ORF">GCM10009765_58540</name>
</gene>
<protein>
    <submittedName>
        <fullName evidence="1">Uncharacterized protein</fullName>
    </submittedName>
</protein>
<evidence type="ECO:0000313" key="1">
    <source>
        <dbReference type="EMBL" id="GAA1701282.1"/>
    </source>
</evidence>
<name>A0ABN2IAC3_9ACTN</name>